<dbReference type="Gene3D" id="3.40.50.300">
    <property type="entry name" value="P-loop containing nucleotide triphosphate hydrolases"/>
    <property type="match status" value="2"/>
</dbReference>
<evidence type="ECO:0000256" key="8">
    <source>
        <dbReference type="ARBA" id="ARBA00023128"/>
    </source>
</evidence>
<evidence type="ECO:0000259" key="11">
    <source>
        <dbReference type="PROSITE" id="PS51194"/>
    </source>
</evidence>
<evidence type="ECO:0000256" key="4">
    <source>
        <dbReference type="ARBA" id="ARBA00022801"/>
    </source>
</evidence>
<dbReference type="SMART" id="SM00490">
    <property type="entry name" value="HELICc"/>
    <property type="match status" value="1"/>
</dbReference>
<dbReference type="PANTHER" id="PTHR12131">
    <property type="entry name" value="ATP-DEPENDENT RNA AND DNA HELICASE"/>
    <property type="match status" value="1"/>
</dbReference>
<keyword evidence="13" id="KW-1185">Reference proteome</keyword>
<evidence type="ECO:0000313" key="12">
    <source>
        <dbReference type="EMBL" id="KAF9511170.1"/>
    </source>
</evidence>
<evidence type="ECO:0000256" key="6">
    <source>
        <dbReference type="ARBA" id="ARBA00022840"/>
    </source>
</evidence>
<dbReference type="InterPro" id="IPR022192">
    <property type="entry name" value="SUV3_C"/>
</dbReference>
<feature type="domain" description="Helicase C-terminal" evidence="11">
    <location>
        <begin position="190"/>
        <end position="350"/>
    </location>
</feature>
<dbReference type="GO" id="GO:0016787">
    <property type="term" value="F:hydrolase activity"/>
    <property type="evidence" value="ECO:0007669"/>
    <property type="project" value="UniProtKB-KW"/>
</dbReference>
<keyword evidence="8" id="KW-0496">Mitochondrion</keyword>
<reference evidence="12" key="1">
    <citation type="journal article" date="2020" name="Nat. Commun.">
        <title>Large-scale genome sequencing of mycorrhizal fungi provides insights into the early evolution of symbiotic traits.</title>
        <authorList>
            <person name="Miyauchi S."/>
            <person name="Kiss E."/>
            <person name="Kuo A."/>
            <person name="Drula E."/>
            <person name="Kohler A."/>
            <person name="Sanchez-Garcia M."/>
            <person name="Morin E."/>
            <person name="Andreopoulos B."/>
            <person name="Barry K.W."/>
            <person name="Bonito G."/>
            <person name="Buee M."/>
            <person name="Carver A."/>
            <person name="Chen C."/>
            <person name="Cichocki N."/>
            <person name="Clum A."/>
            <person name="Culley D."/>
            <person name="Crous P.W."/>
            <person name="Fauchery L."/>
            <person name="Girlanda M."/>
            <person name="Hayes R.D."/>
            <person name="Keri Z."/>
            <person name="LaButti K."/>
            <person name="Lipzen A."/>
            <person name="Lombard V."/>
            <person name="Magnuson J."/>
            <person name="Maillard F."/>
            <person name="Murat C."/>
            <person name="Nolan M."/>
            <person name="Ohm R.A."/>
            <person name="Pangilinan J."/>
            <person name="Pereira M.F."/>
            <person name="Perotto S."/>
            <person name="Peter M."/>
            <person name="Pfister S."/>
            <person name="Riley R."/>
            <person name="Sitrit Y."/>
            <person name="Stielow J.B."/>
            <person name="Szollosi G."/>
            <person name="Zifcakova L."/>
            <person name="Stursova M."/>
            <person name="Spatafora J.W."/>
            <person name="Tedersoo L."/>
            <person name="Vaario L.M."/>
            <person name="Yamada A."/>
            <person name="Yan M."/>
            <person name="Wang P."/>
            <person name="Xu J."/>
            <person name="Bruns T."/>
            <person name="Baldrian P."/>
            <person name="Vilgalys R."/>
            <person name="Dunand C."/>
            <person name="Henrissat B."/>
            <person name="Grigoriev I.V."/>
            <person name="Hibbett D."/>
            <person name="Nagy L.G."/>
            <person name="Martin F.M."/>
        </authorList>
    </citation>
    <scope>NUCLEOTIDE SEQUENCE</scope>
    <source>
        <strain evidence="12">UP504</strain>
    </source>
</reference>
<dbReference type="InterPro" id="IPR050699">
    <property type="entry name" value="RNA-DNA_Helicase"/>
</dbReference>
<dbReference type="GO" id="GO:0000965">
    <property type="term" value="P:mitochondrial RNA 3'-end processing"/>
    <property type="evidence" value="ECO:0007669"/>
    <property type="project" value="TreeGrafter"/>
</dbReference>
<keyword evidence="5" id="KW-0347">Helicase</keyword>
<dbReference type="Proteomes" id="UP000886523">
    <property type="component" value="Unassembled WGS sequence"/>
</dbReference>
<dbReference type="InterPro" id="IPR055206">
    <property type="entry name" value="DEXQc_SUV3"/>
</dbReference>
<protein>
    <recommendedName>
        <fullName evidence="2">RNA helicase</fullName>
        <ecNumber evidence="2">3.6.4.13</ecNumber>
    </recommendedName>
</protein>
<dbReference type="EMBL" id="MU129004">
    <property type="protein sequence ID" value="KAF9511170.1"/>
    <property type="molecule type" value="Genomic_DNA"/>
</dbReference>
<dbReference type="AlphaFoldDB" id="A0A9P6ATJ4"/>
<keyword evidence="3" id="KW-0547">Nucleotide-binding</keyword>
<comment type="catalytic activity">
    <reaction evidence="9">
        <text>ATP + H2O = ADP + phosphate + H(+)</text>
        <dbReference type="Rhea" id="RHEA:13065"/>
        <dbReference type="ChEBI" id="CHEBI:15377"/>
        <dbReference type="ChEBI" id="CHEBI:15378"/>
        <dbReference type="ChEBI" id="CHEBI:30616"/>
        <dbReference type="ChEBI" id="CHEBI:43474"/>
        <dbReference type="ChEBI" id="CHEBI:456216"/>
        <dbReference type="EC" id="3.6.4.13"/>
    </reaction>
</comment>
<dbReference type="FunFam" id="3.40.50.300:FF:000957">
    <property type="entry name" value="ATP-dependent RNA helicase SUV3L, mitochondrial"/>
    <property type="match status" value="1"/>
</dbReference>
<comment type="subcellular location">
    <subcellularLocation>
        <location evidence="1">Mitochondrion</location>
    </subcellularLocation>
</comment>
<proteinExistence type="predicted"/>
<evidence type="ECO:0000256" key="9">
    <source>
        <dbReference type="ARBA" id="ARBA00047984"/>
    </source>
</evidence>
<dbReference type="Pfam" id="PF12513">
    <property type="entry name" value="SUV3_C"/>
    <property type="match status" value="1"/>
</dbReference>
<evidence type="ECO:0000313" key="13">
    <source>
        <dbReference type="Proteomes" id="UP000886523"/>
    </source>
</evidence>
<dbReference type="GO" id="GO:0005524">
    <property type="term" value="F:ATP binding"/>
    <property type="evidence" value="ECO:0007669"/>
    <property type="project" value="UniProtKB-KW"/>
</dbReference>
<dbReference type="InterPro" id="IPR027417">
    <property type="entry name" value="P-loop_NTPase"/>
</dbReference>
<evidence type="ECO:0000256" key="10">
    <source>
        <dbReference type="SAM" id="MobiDB-lite"/>
    </source>
</evidence>
<dbReference type="SUPFAM" id="SSF52540">
    <property type="entry name" value="P-loop containing nucleoside triphosphate hydrolases"/>
    <property type="match status" value="1"/>
</dbReference>
<accession>A0A9P6ATJ4</accession>
<dbReference type="PROSITE" id="PS51194">
    <property type="entry name" value="HELICASE_CTER"/>
    <property type="match status" value="1"/>
</dbReference>
<keyword evidence="6" id="KW-0067">ATP-binding</keyword>
<organism evidence="12 13">
    <name type="scientific">Hydnum rufescens UP504</name>
    <dbReference type="NCBI Taxonomy" id="1448309"/>
    <lineage>
        <taxon>Eukaryota</taxon>
        <taxon>Fungi</taxon>
        <taxon>Dikarya</taxon>
        <taxon>Basidiomycota</taxon>
        <taxon>Agaricomycotina</taxon>
        <taxon>Agaricomycetes</taxon>
        <taxon>Cantharellales</taxon>
        <taxon>Hydnaceae</taxon>
        <taxon>Hydnum</taxon>
    </lineage>
</organism>
<evidence type="ECO:0000256" key="1">
    <source>
        <dbReference type="ARBA" id="ARBA00004173"/>
    </source>
</evidence>
<evidence type="ECO:0000256" key="7">
    <source>
        <dbReference type="ARBA" id="ARBA00022946"/>
    </source>
</evidence>
<sequence length="585" mass="64588">MRFPAEWYPKARSVKRKIIMHVGPTNSGKTYNALRALAAARSGVYAGPLRLLAHEVWERLNNGSISIMPISLLPEKTPSKRPVVAGHVTSSQGRNSASSTRRQGLVSCTIEMLPVHTFYDVAVIDEIQMLGDPERGLSWTHALLSVCASEVHLCGEATVVDLVRRIASETGDELVVNEYQRLTPLVVSPSLDGDLSLVTKGDCVVSFSRSKIFDLKQSIERKTGLKCAVAYGRLPPEVRSEQAQYFNDPESGFDVMVASDAVGMGLNLKIKRVIFSNMSKWNGKEIQALSVSQTKQIAGRAGRFGLHSTSTVGEVTTLMADELPRLRKAMNSVNPPISKAILLIDLDRLQVLYNTLPPGTGITGLYDVLDQLALPGTNYSPHGFFNFTAAAQFIDREVRGASFQECMKIMNSPTAWSEPAIAEVTSVFIQTYLRDISVDLSRILTQNGSMDALRTSQSLEKKDAMKLDATSLVSDDHSSGVVKSEKSKQERYQLLSVLELMHKTLGLYLWFSYRLPLGFSQQSLAFELKEEVERSIDYLLNTVISAKKRDRLDSEVAHLERSTAPKGFTWEQGAIAKSKAAHSIF</sequence>
<dbReference type="PANTHER" id="PTHR12131:SF1">
    <property type="entry name" value="ATP-DEPENDENT RNA HELICASE SUPV3L1, MITOCHONDRIAL-RELATED"/>
    <property type="match status" value="1"/>
</dbReference>
<evidence type="ECO:0000256" key="3">
    <source>
        <dbReference type="ARBA" id="ARBA00022741"/>
    </source>
</evidence>
<comment type="caution">
    <text evidence="12">The sequence shown here is derived from an EMBL/GenBank/DDBJ whole genome shotgun (WGS) entry which is preliminary data.</text>
</comment>
<dbReference type="Gene3D" id="1.20.58.1080">
    <property type="match status" value="1"/>
</dbReference>
<dbReference type="EC" id="3.6.4.13" evidence="2"/>
<keyword evidence="4" id="KW-0378">Hydrolase</keyword>
<feature type="region of interest" description="Disordered" evidence="10">
    <location>
        <begin position="81"/>
        <end position="100"/>
    </location>
</feature>
<dbReference type="Gene3D" id="1.20.272.40">
    <property type="match status" value="1"/>
</dbReference>
<dbReference type="Pfam" id="PF00271">
    <property type="entry name" value="Helicase_C"/>
    <property type="match status" value="1"/>
</dbReference>
<keyword evidence="7" id="KW-0809">Transit peptide</keyword>
<evidence type="ECO:0000256" key="5">
    <source>
        <dbReference type="ARBA" id="ARBA00022806"/>
    </source>
</evidence>
<name>A0A9P6ATJ4_9AGAM</name>
<feature type="compositionally biased region" description="Polar residues" evidence="10">
    <location>
        <begin position="88"/>
        <end position="100"/>
    </location>
</feature>
<gene>
    <name evidence="12" type="ORF">BS47DRAFT_1377270</name>
</gene>
<dbReference type="CDD" id="cd18805">
    <property type="entry name" value="SF2_C_suv3"/>
    <property type="match status" value="1"/>
</dbReference>
<dbReference type="FunFam" id="3.40.50.300:FF:000269">
    <property type="entry name" value="ATP-dependent RNA helicase SUPV3L1, mitochondrial"/>
    <property type="match status" value="1"/>
</dbReference>
<dbReference type="GO" id="GO:0045025">
    <property type="term" value="C:mitochondrial degradosome"/>
    <property type="evidence" value="ECO:0007669"/>
    <property type="project" value="TreeGrafter"/>
</dbReference>
<dbReference type="InterPro" id="IPR001650">
    <property type="entry name" value="Helicase_C-like"/>
</dbReference>
<dbReference type="OrthoDB" id="6692397at2759"/>
<dbReference type="GO" id="GO:0003724">
    <property type="term" value="F:RNA helicase activity"/>
    <property type="evidence" value="ECO:0007669"/>
    <property type="project" value="UniProtKB-EC"/>
</dbReference>
<evidence type="ECO:0000256" key="2">
    <source>
        <dbReference type="ARBA" id="ARBA00012552"/>
    </source>
</evidence>
<dbReference type="Pfam" id="PF22527">
    <property type="entry name" value="DEXQc_Suv3"/>
    <property type="match status" value="1"/>
</dbReference>